<organism evidence="7 8">
    <name type="scientific">Hydrogenoanaerobacterium saccharovorans</name>
    <dbReference type="NCBI Taxonomy" id="474960"/>
    <lineage>
        <taxon>Bacteria</taxon>
        <taxon>Bacillati</taxon>
        <taxon>Bacillota</taxon>
        <taxon>Clostridia</taxon>
        <taxon>Eubacteriales</taxon>
        <taxon>Oscillospiraceae</taxon>
        <taxon>Hydrogenoanaerobacterium</taxon>
    </lineage>
</organism>
<feature type="transmembrane region" description="Helical" evidence="6">
    <location>
        <begin position="185"/>
        <end position="207"/>
    </location>
</feature>
<keyword evidence="2" id="KW-1003">Cell membrane</keyword>
<evidence type="ECO:0000313" key="7">
    <source>
        <dbReference type="EMBL" id="MBM6923110.1"/>
    </source>
</evidence>
<evidence type="ECO:0000256" key="3">
    <source>
        <dbReference type="ARBA" id="ARBA00022692"/>
    </source>
</evidence>
<comment type="caution">
    <text evidence="7">The sequence shown here is derived from an EMBL/GenBank/DDBJ whole genome shotgun (WGS) entry which is preliminary data.</text>
</comment>
<evidence type="ECO:0000256" key="6">
    <source>
        <dbReference type="SAM" id="Phobius"/>
    </source>
</evidence>
<dbReference type="Pfam" id="PF02653">
    <property type="entry name" value="BPD_transp_2"/>
    <property type="match status" value="1"/>
</dbReference>
<keyword evidence="4 6" id="KW-1133">Transmembrane helix</keyword>
<feature type="transmembrane region" description="Helical" evidence="6">
    <location>
        <begin position="244"/>
        <end position="264"/>
    </location>
</feature>
<accession>A0ABS2GKU6</accession>
<gene>
    <name evidence="7" type="ORF">H9X81_05305</name>
</gene>
<feature type="transmembrane region" description="Helical" evidence="6">
    <location>
        <begin position="61"/>
        <end position="81"/>
    </location>
</feature>
<dbReference type="CDD" id="cd06580">
    <property type="entry name" value="TM_PBP1_transp_TpRbsC_like"/>
    <property type="match status" value="1"/>
</dbReference>
<feature type="transmembrane region" description="Helical" evidence="6">
    <location>
        <begin position="147"/>
        <end position="164"/>
    </location>
</feature>
<dbReference type="RefSeq" id="WP_177504461.1">
    <property type="nucleotide sequence ID" value="NZ_JACSNR010000004.1"/>
</dbReference>
<reference evidence="7 8" key="1">
    <citation type="journal article" date="2021" name="Sci. Rep.">
        <title>The distribution of antibiotic resistance genes in chicken gut microbiota commensals.</title>
        <authorList>
            <person name="Juricova H."/>
            <person name="Matiasovicova J."/>
            <person name="Kubasova T."/>
            <person name="Cejkova D."/>
            <person name="Rychlik I."/>
        </authorList>
    </citation>
    <scope>NUCLEOTIDE SEQUENCE [LARGE SCALE GENOMIC DNA]</scope>
    <source>
        <strain evidence="7 8">An564</strain>
    </source>
</reference>
<evidence type="ECO:0000256" key="5">
    <source>
        <dbReference type="ARBA" id="ARBA00023136"/>
    </source>
</evidence>
<evidence type="ECO:0000313" key="8">
    <source>
        <dbReference type="Proteomes" id="UP000724149"/>
    </source>
</evidence>
<evidence type="ECO:0000256" key="2">
    <source>
        <dbReference type="ARBA" id="ARBA00022475"/>
    </source>
</evidence>
<evidence type="ECO:0000256" key="4">
    <source>
        <dbReference type="ARBA" id="ARBA00022989"/>
    </source>
</evidence>
<feature type="transmembrane region" description="Helical" evidence="6">
    <location>
        <begin position="93"/>
        <end position="112"/>
    </location>
</feature>
<keyword evidence="8" id="KW-1185">Reference proteome</keyword>
<proteinExistence type="predicted"/>
<keyword evidence="3 6" id="KW-0812">Transmembrane</keyword>
<feature type="transmembrane region" description="Helical" evidence="6">
    <location>
        <begin position="276"/>
        <end position="295"/>
    </location>
</feature>
<dbReference type="Proteomes" id="UP000724149">
    <property type="component" value="Unassembled WGS sequence"/>
</dbReference>
<evidence type="ECO:0000256" key="1">
    <source>
        <dbReference type="ARBA" id="ARBA00004651"/>
    </source>
</evidence>
<dbReference type="PANTHER" id="PTHR43370:SF1">
    <property type="entry name" value="GUANOSINE ABC TRANSPORTER PERMEASE PROTEIN NUPQ"/>
    <property type="match status" value="1"/>
</dbReference>
<dbReference type="EMBL" id="JACSNR010000004">
    <property type="protein sequence ID" value="MBM6923110.1"/>
    <property type="molecule type" value="Genomic_DNA"/>
</dbReference>
<protein>
    <submittedName>
        <fullName evidence="7">ABC transporter permease</fullName>
    </submittedName>
</protein>
<dbReference type="InterPro" id="IPR001851">
    <property type="entry name" value="ABC_transp_permease"/>
</dbReference>
<comment type="subcellular location">
    <subcellularLocation>
        <location evidence="1">Cell membrane</location>
        <topology evidence="1">Multi-pass membrane protein</topology>
    </subcellularLocation>
</comment>
<feature type="transmembrane region" description="Helical" evidence="6">
    <location>
        <begin position="6"/>
        <end position="27"/>
    </location>
</feature>
<sequence length="308" mass="31933">MASNIFLAITITFMYAAPLILTALGGVVSERSGVINIGLEGMMVIGAFAGAAAGYYSASPWIGFLAAGLAGGLLALLHAVASITFKANQTISGVALNFIGQGLALFLCRLFFDGATMSKPVPKQMPKLMSLLGLQPEGALRNFDVDITFVIALVLTGVIWFVLYRTKWGLRLRAVGEHPAAADTLGVNVYAVRYAAVIISGVLAGFGGAAQSLAVVSLFTPTVISGQGFIAMAAVIFGKWTPHGAFLACLVFAFAQALVVMLGGGSSSISPQLLSMLPYVLTILVLVLFVGKAVAPKADGVPYEKGAR</sequence>
<name>A0ABS2GKU6_9FIRM</name>
<feature type="transmembrane region" description="Helical" evidence="6">
    <location>
        <begin position="213"/>
        <end position="237"/>
    </location>
</feature>
<dbReference type="PANTHER" id="PTHR43370">
    <property type="entry name" value="SUGAR ABC TRANSPORTER INTEGRAL MEMBRANE PROTEIN-RELATED"/>
    <property type="match status" value="1"/>
</dbReference>
<feature type="transmembrane region" description="Helical" evidence="6">
    <location>
        <begin position="34"/>
        <end position="55"/>
    </location>
</feature>
<keyword evidence="5 6" id="KW-0472">Membrane</keyword>